<keyword evidence="2 8" id="KW-0812">Transmembrane</keyword>
<reference evidence="10 11" key="1">
    <citation type="journal article" date="2005" name="Nature">
        <title>Initial sequence of the chimpanzee genome and comparison with the human genome.</title>
        <authorList>
            <consortium name="Chimpanzee sequencing and analysis consortium"/>
        </authorList>
    </citation>
    <scope>NUCLEOTIDE SEQUENCE [LARGE SCALE GENOMIC DNA]</scope>
</reference>
<evidence type="ECO:0000256" key="9">
    <source>
        <dbReference type="SAM" id="SignalP"/>
    </source>
</evidence>
<dbReference type="PANTHER" id="PTHR23158">
    <property type="entry name" value="MELANOMA INHIBITORY ACTIVITY-RELATED"/>
    <property type="match status" value="1"/>
</dbReference>
<evidence type="ECO:0008006" key="12">
    <source>
        <dbReference type="Google" id="ProtNLM"/>
    </source>
</evidence>
<dbReference type="Bgee" id="ENSPTRG00000052844">
    <property type="expression patterns" value="Expressed in testis and 6 other cell types or tissues"/>
</dbReference>
<organism evidence="10 11">
    <name type="scientific">Pan troglodytes</name>
    <name type="common">Chimpanzee</name>
    <dbReference type="NCBI Taxonomy" id="9598"/>
    <lineage>
        <taxon>Eukaryota</taxon>
        <taxon>Metazoa</taxon>
        <taxon>Chordata</taxon>
        <taxon>Craniata</taxon>
        <taxon>Vertebrata</taxon>
        <taxon>Euteleostomi</taxon>
        <taxon>Mammalia</taxon>
        <taxon>Eutheria</taxon>
        <taxon>Euarchontoglires</taxon>
        <taxon>Primates</taxon>
        <taxon>Haplorrhini</taxon>
        <taxon>Catarrhini</taxon>
        <taxon>Hominidae</taxon>
        <taxon>Pan</taxon>
    </lineage>
</organism>
<keyword evidence="4 7" id="KW-0175">Coiled coil</keyword>
<evidence type="ECO:0000313" key="10">
    <source>
        <dbReference type="Ensembl" id="ENSPTRP00000066087.1"/>
    </source>
</evidence>
<dbReference type="GeneTree" id="ENSGT00950000182767"/>
<dbReference type="GO" id="GO:0016020">
    <property type="term" value="C:membrane"/>
    <property type="evidence" value="ECO:0007669"/>
    <property type="project" value="UniProtKB-SubCell"/>
</dbReference>
<comment type="similarity">
    <text evidence="6">Belongs to the cTAGE family.</text>
</comment>
<dbReference type="AlphaFoldDB" id="A0A2I3RN49"/>
<proteinExistence type="inferred from homology"/>
<evidence type="ECO:0000256" key="6">
    <source>
        <dbReference type="ARBA" id="ARBA00038472"/>
    </source>
</evidence>
<feature type="signal peptide" evidence="9">
    <location>
        <begin position="1"/>
        <end position="24"/>
    </location>
</feature>
<evidence type="ECO:0000313" key="11">
    <source>
        <dbReference type="Proteomes" id="UP000002277"/>
    </source>
</evidence>
<dbReference type="PANTHER" id="PTHR23158:SF55">
    <property type="entry name" value="MIA SH3 DOMAIN ER EXPORT FACTOR 2"/>
    <property type="match status" value="1"/>
</dbReference>
<feature type="chain" id="PRO_5014124253" description="CTAGE5" evidence="9">
    <location>
        <begin position="25"/>
        <end position="311"/>
    </location>
</feature>
<gene>
    <name evidence="10" type="primary">LOC100613273</name>
</gene>
<evidence type="ECO:0000256" key="3">
    <source>
        <dbReference type="ARBA" id="ARBA00022989"/>
    </source>
</evidence>
<feature type="coiled-coil region" evidence="7">
    <location>
        <begin position="222"/>
        <end position="284"/>
    </location>
</feature>
<accession>A0A2I3RN49</accession>
<feature type="transmembrane region" description="Helical" evidence="8">
    <location>
        <begin position="40"/>
        <end position="60"/>
    </location>
</feature>
<evidence type="ECO:0000256" key="8">
    <source>
        <dbReference type="SAM" id="Phobius"/>
    </source>
</evidence>
<evidence type="ECO:0000256" key="1">
    <source>
        <dbReference type="ARBA" id="ARBA00004167"/>
    </source>
</evidence>
<keyword evidence="5 8" id="KW-0472">Membrane</keyword>
<dbReference type="Proteomes" id="UP000002277">
    <property type="component" value="Chromosome 13"/>
</dbReference>
<dbReference type="EMBL" id="AACZ04072382">
    <property type="status" value="NOT_ANNOTATED_CDS"/>
    <property type="molecule type" value="Genomic_DNA"/>
</dbReference>
<protein>
    <recommendedName>
        <fullName evidence="12">CTAGE5</fullName>
    </recommendedName>
</protein>
<comment type="subcellular location">
    <subcellularLocation>
        <location evidence="1">Membrane</location>
        <topology evidence="1">Single-pass membrane protein</topology>
    </subcellularLocation>
</comment>
<evidence type="ECO:0000256" key="2">
    <source>
        <dbReference type="ARBA" id="ARBA00022692"/>
    </source>
</evidence>
<evidence type="ECO:0000256" key="7">
    <source>
        <dbReference type="SAM" id="Coils"/>
    </source>
</evidence>
<keyword evidence="3 8" id="KW-1133">Transmembrane helix</keyword>
<reference evidence="10" key="2">
    <citation type="submission" date="2025-08" db="UniProtKB">
        <authorList>
            <consortium name="Ensembl"/>
        </authorList>
    </citation>
    <scope>IDENTIFICATION</scope>
</reference>
<name>A0A2I3RN49_PANTR</name>
<keyword evidence="9" id="KW-0732">Signal</keyword>
<reference evidence="10" key="3">
    <citation type="submission" date="2025-09" db="UniProtKB">
        <authorList>
            <consortium name="Ensembl"/>
        </authorList>
    </citation>
    <scope>IDENTIFICATION</scope>
</reference>
<dbReference type="FunFam" id="1.20.5.340:FF:000044">
    <property type="entry name" value="MIA SH3 domain ER export factor 2"/>
    <property type="match status" value="1"/>
</dbReference>
<evidence type="ECO:0000256" key="4">
    <source>
        <dbReference type="ARBA" id="ARBA00023054"/>
    </source>
</evidence>
<feature type="coiled-coil region" evidence="7">
    <location>
        <begin position="117"/>
        <end position="193"/>
    </location>
</feature>
<dbReference type="Ensembl" id="ENSPTRT00000104442.1">
    <property type="protein sequence ID" value="ENSPTRP00000066087.1"/>
    <property type="gene ID" value="ENSPTRG00000052844.1"/>
</dbReference>
<dbReference type="InterPro" id="IPR051500">
    <property type="entry name" value="cTAGE_MIA/OTOR"/>
</dbReference>
<sequence length="311" mass="35629">MEEPRVTPQLYLGLVLQLLPRVMAALPEGVRPNSNPYGFPWELVICAAVLGFVAVPFFLWRSFRSVRSQLYVGREKELAVALSGLIEEKCRLLEKFSLVQKEYEGYEVESSLEDASFEKEATEAQSLEANCEKLNRSNSELEHEILCLEKGLKEEKSKHSEQDEVMADISKKIQSLEDESKSLKSLLAEAKMTFKRFQMNEEKLEIAIQDASSENCQLQESQKQLLQEAEVWKEQVSELNKQKITFEDSKVHAEQVLNDKENHIETLTERLLKIKDRAAMLEEDITDDGNLELEMNSESEDGVKITLELLL</sequence>
<keyword evidence="11" id="KW-1185">Reference proteome</keyword>
<evidence type="ECO:0000256" key="5">
    <source>
        <dbReference type="ARBA" id="ARBA00023136"/>
    </source>
</evidence>